<feature type="repeat" description="WD" evidence="1">
    <location>
        <begin position="485"/>
        <end position="507"/>
    </location>
</feature>
<feature type="compositionally biased region" description="Low complexity" evidence="2">
    <location>
        <begin position="282"/>
        <end position="299"/>
    </location>
</feature>
<feature type="region of interest" description="Disordered" evidence="2">
    <location>
        <begin position="195"/>
        <end position="220"/>
    </location>
</feature>
<dbReference type="InterPro" id="IPR001680">
    <property type="entry name" value="WD40_rpt"/>
</dbReference>
<evidence type="ECO:0000256" key="2">
    <source>
        <dbReference type="SAM" id="MobiDB-lite"/>
    </source>
</evidence>
<feature type="region of interest" description="Disordered" evidence="2">
    <location>
        <begin position="1"/>
        <end position="59"/>
    </location>
</feature>
<dbReference type="PROSITE" id="PS50082">
    <property type="entry name" value="WD_REPEATS_2"/>
    <property type="match status" value="1"/>
</dbReference>
<proteinExistence type="predicted"/>
<name>A0A6A6NU03_9PEZI</name>
<keyword evidence="4" id="KW-1185">Reference proteome</keyword>
<evidence type="ECO:0000256" key="1">
    <source>
        <dbReference type="PROSITE-ProRule" id="PRU00221"/>
    </source>
</evidence>
<dbReference type="InterPro" id="IPR036322">
    <property type="entry name" value="WD40_repeat_dom_sf"/>
</dbReference>
<dbReference type="EMBL" id="MU001689">
    <property type="protein sequence ID" value="KAF2454912.1"/>
    <property type="molecule type" value="Genomic_DNA"/>
</dbReference>
<keyword evidence="1" id="KW-0853">WD repeat</keyword>
<dbReference type="PANTHER" id="PTHR44675:SF1">
    <property type="entry name" value="P21-ACTIVATED PROTEIN KINASE-INTERACTING PROTEIN 1"/>
    <property type="match status" value="1"/>
</dbReference>
<feature type="region of interest" description="Disordered" evidence="2">
    <location>
        <begin position="591"/>
        <end position="628"/>
    </location>
</feature>
<dbReference type="Proteomes" id="UP000799766">
    <property type="component" value="Unassembled WGS sequence"/>
</dbReference>
<dbReference type="InterPro" id="IPR015943">
    <property type="entry name" value="WD40/YVTN_repeat-like_dom_sf"/>
</dbReference>
<feature type="region of interest" description="Disordered" evidence="2">
    <location>
        <begin position="92"/>
        <end position="135"/>
    </location>
</feature>
<gene>
    <name evidence="3" type="ORF">BDY21DRAFT_373781</name>
</gene>
<feature type="compositionally biased region" description="Low complexity" evidence="2">
    <location>
        <begin position="35"/>
        <end position="50"/>
    </location>
</feature>
<evidence type="ECO:0000313" key="4">
    <source>
        <dbReference type="Proteomes" id="UP000799766"/>
    </source>
</evidence>
<feature type="compositionally biased region" description="Acidic residues" evidence="2">
    <location>
        <begin position="606"/>
        <end position="619"/>
    </location>
</feature>
<feature type="region of interest" description="Disordered" evidence="2">
    <location>
        <begin position="526"/>
        <end position="568"/>
    </location>
</feature>
<dbReference type="AlphaFoldDB" id="A0A6A6NU03"/>
<protein>
    <submittedName>
        <fullName evidence="3">WD40-repeat-containing domain protein</fullName>
    </submittedName>
</protein>
<dbReference type="Gene3D" id="2.130.10.10">
    <property type="entry name" value="YVTN repeat-like/Quinoprotein amine dehydrogenase"/>
    <property type="match status" value="2"/>
</dbReference>
<sequence>MAKRKRETAAVEAADAGQRPTKLRNGDGSGKAVGATPTNPAASTTNPTNAKSIPAAVTSTPPSRLVLQIVTGSYERVLHGITASIPAELLLPSSSTSSETPSPGPDATTSSATKAPSSKTETTTSSAGATASTPTVPSTQFADSFLFHAHTSAIRCLAISPPPSTASSSTEKLLLATGSTDERINLYQLSLSAPSPTSFSASQNPASSSSLLSGPNPVLTNPTNRSLGTLLHHRGAITALHFPARAKLLSAAEDNALCVTRVRDWALLSTVRAPAPHASKHAGGAAPRPAGDTAPAGAAPQGVNAVAVHPSLKLMVSVGRGERCMRLWNLVTGKKAGVLGFARGVLARVAEASPRLGGGEGRRVVWDPPGEAFVVAFERGCVLFGMECTAHAVVLPRPRTRVQQVRFLPAGFAEAVGPVLALSTEDGRVDFVRTSVPEERGVDGTVDGPPYIEPFARLGGPLAGVAGRIKDFEVLHCERTDCLVVVTGSSDGAVRVWSVSRGEFEGVAAGGARGVEVGAMQRVVNGAANGDGGVEEAKEKRKGKAEEDPKGGLEGTKEQQMKEAGLDVPQIGRLVGTYETGHRITCLGAYEMRGNSDGWGEGDGKEVEEDEDDEEDEWSGVESSGSDN</sequence>
<dbReference type="PANTHER" id="PTHR44675">
    <property type="entry name" value="PAK1 INTERACTING PROTEIN 1"/>
    <property type="match status" value="1"/>
</dbReference>
<dbReference type="Pfam" id="PF00400">
    <property type="entry name" value="WD40"/>
    <property type="match status" value="1"/>
</dbReference>
<dbReference type="OrthoDB" id="308449at2759"/>
<accession>A0A6A6NU03</accession>
<dbReference type="SUPFAM" id="SSF50978">
    <property type="entry name" value="WD40 repeat-like"/>
    <property type="match status" value="1"/>
</dbReference>
<dbReference type="InterPro" id="IPR051959">
    <property type="entry name" value="PAK1-Kinase_Regulator"/>
</dbReference>
<evidence type="ECO:0000313" key="3">
    <source>
        <dbReference type="EMBL" id="KAF2454912.1"/>
    </source>
</evidence>
<reference evidence="3" key="1">
    <citation type="journal article" date="2020" name="Stud. Mycol.">
        <title>101 Dothideomycetes genomes: a test case for predicting lifestyles and emergence of pathogens.</title>
        <authorList>
            <person name="Haridas S."/>
            <person name="Albert R."/>
            <person name="Binder M."/>
            <person name="Bloem J."/>
            <person name="Labutti K."/>
            <person name="Salamov A."/>
            <person name="Andreopoulos B."/>
            <person name="Baker S."/>
            <person name="Barry K."/>
            <person name="Bills G."/>
            <person name="Bluhm B."/>
            <person name="Cannon C."/>
            <person name="Castanera R."/>
            <person name="Culley D."/>
            <person name="Daum C."/>
            <person name="Ezra D."/>
            <person name="Gonzalez J."/>
            <person name="Henrissat B."/>
            <person name="Kuo A."/>
            <person name="Liang C."/>
            <person name="Lipzen A."/>
            <person name="Lutzoni F."/>
            <person name="Magnuson J."/>
            <person name="Mondo S."/>
            <person name="Nolan M."/>
            <person name="Ohm R."/>
            <person name="Pangilinan J."/>
            <person name="Park H.-J."/>
            <person name="Ramirez L."/>
            <person name="Alfaro M."/>
            <person name="Sun H."/>
            <person name="Tritt A."/>
            <person name="Yoshinaga Y."/>
            <person name="Zwiers L.-H."/>
            <person name="Turgeon B."/>
            <person name="Goodwin S."/>
            <person name="Spatafora J."/>
            <person name="Crous P."/>
            <person name="Grigoriev I."/>
        </authorList>
    </citation>
    <scope>NUCLEOTIDE SEQUENCE</scope>
    <source>
        <strain evidence="3">ATCC 16933</strain>
    </source>
</reference>
<feature type="region of interest" description="Disordered" evidence="2">
    <location>
        <begin position="276"/>
        <end position="299"/>
    </location>
</feature>
<dbReference type="SMART" id="SM00320">
    <property type="entry name" value="WD40"/>
    <property type="match status" value="4"/>
</dbReference>
<organism evidence="3 4">
    <name type="scientific">Lineolata rhizophorae</name>
    <dbReference type="NCBI Taxonomy" id="578093"/>
    <lineage>
        <taxon>Eukaryota</taxon>
        <taxon>Fungi</taxon>
        <taxon>Dikarya</taxon>
        <taxon>Ascomycota</taxon>
        <taxon>Pezizomycotina</taxon>
        <taxon>Dothideomycetes</taxon>
        <taxon>Dothideomycetes incertae sedis</taxon>
        <taxon>Lineolatales</taxon>
        <taxon>Lineolataceae</taxon>
        <taxon>Lineolata</taxon>
    </lineage>
</organism>
<feature type="compositionally biased region" description="Low complexity" evidence="2">
    <location>
        <begin position="198"/>
        <end position="216"/>
    </location>
</feature>
<feature type="compositionally biased region" description="Basic and acidic residues" evidence="2">
    <location>
        <begin position="535"/>
        <end position="565"/>
    </location>
</feature>